<dbReference type="Proteomes" id="UP000030001">
    <property type="component" value="Unassembled WGS sequence"/>
</dbReference>
<accession>A0A099YCG8</accession>
<evidence type="ECO:0000313" key="2">
    <source>
        <dbReference type="Proteomes" id="UP000030001"/>
    </source>
</evidence>
<dbReference type="EMBL" id="JROC01000037">
    <property type="protein sequence ID" value="KGL66275.1"/>
    <property type="molecule type" value="Genomic_DNA"/>
</dbReference>
<sequence>MAATVDCVISNQSLTSIGSSTVKLVGSITAQVRTRLPSWLRPNWLHNPSRSVLSRLKLTHQKTAVGRRLQFLFRIRF</sequence>
<name>A0A099YCG8_LIMMU</name>
<dbReference type="AlphaFoldDB" id="A0A099YCG8"/>
<gene>
    <name evidence="1" type="ORF">LX03_09655</name>
</gene>
<reference evidence="1 2" key="1">
    <citation type="submission" date="2014-09" db="EMBL/GenBank/DDBJ databases">
        <title>Lactobacillus mucosae CRL573 Genome Sequencing.</title>
        <authorList>
            <person name="Bleckwedel J."/>
            <person name="Teran L.C."/>
            <person name="Bonacina J."/>
            <person name="Saavedra L."/>
            <person name="Mozzi F.B."/>
            <person name="Raya R.R."/>
        </authorList>
    </citation>
    <scope>NUCLEOTIDE SEQUENCE [LARGE SCALE GENOMIC DNA]</scope>
    <source>
        <strain evidence="1 2">CRL573</strain>
    </source>
</reference>
<proteinExistence type="predicted"/>
<protein>
    <submittedName>
        <fullName evidence="1">Uncharacterized protein</fullName>
    </submittedName>
</protein>
<evidence type="ECO:0000313" key="1">
    <source>
        <dbReference type="EMBL" id="KGL66275.1"/>
    </source>
</evidence>
<organism evidence="1 2">
    <name type="scientific">Limosilactobacillus mucosae</name>
    <name type="common">Lactobacillus mucosae</name>
    <dbReference type="NCBI Taxonomy" id="97478"/>
    <lineage>
        <taxon>Bacteria</taxon>
        <taxon>Bacillati</taxon>
        <taxon>Bacillota</taxon>
        <taxon>Bacilli</taxon>
        <taxon>Lactobacillales</taxon>
        <taxon>Lactobacillaceae</taxon>
        <taxon>Limosilactobacillus</taxon>
    </lineage>
</organism>
<comment type="caution">
    <text evidence="1">The sequence shown here is derived from an EMBL/GenBank/DDBJ whole genome shotgun (WGS) entry which is preliminary data.</text>
</comment>